<sequence>MQAFVYEGLVRIYESVEENVKEVEVVGILQKALENTVDLSGRKLRLLPEAFGRIQGLLVDLSNNHLQVRQSLEACMSVSYNKKNPRDVDIKLSYSLDGQHSKVSRTQHYKALKFPQKEAELQTCSCN</sequence>
<name>A0A8X7RPL7_BRACI</name>
<comment type="caution">
    <text evidence="1">The sequence shown here is derived from an EMBL/GenBank/DDBJ whole genome shotgun (WGS) entry which is preliminary data.</text>
</comment>
<protein>
    <submittedName>
        <fullName evidence="1">Uncharacterized protein</fullName>
    </submittedName>
</protein>
<evidence type="ECO:0000313" key="2">
    <source>
        <dbReference type="Proteomes" id="UP000886595"/>
    </source>
</evidence>
<dbReference type="Proteomes" id="UP000886595">
    <property type="component" value="Unassembled WGS sequence"/>
</dbReference>
<accession>A0A8X7RPL7</accession>
<proteinExistence type="predicted"/>
<keyword evidence="2" id="KW-1185">Reference proteome</keyword>
<evidence type="ECO:0000313" key="1">
    <source>
        <dbReference type="EMBL" id="KAG2291757.1"/>
    </source>
</evidence>
<dbReference type="AlphaFoldDB" id="A0A8X7RPL7"/>
<dbReference type="EMBL" id="JAAMPC010000009">
    <property type="protein sequence ID" value="KAG2291757.1"/>
    <property type="molecule type" value="Genomic_DNA"/>
</dbReference>
<dbReference type="OrthoDB" id="1746956at2759"/>
<reference evidence="1 2" key="1">
    <citation type="submission" date="2020-02" db="EMBL/GenBank/DDBJ databases">
        <authorList>
            <person name="Ma Q."/>
            <person name="Huang Y."/>
            <person name="Song X."/>
            <person name="Pei D."/>
        </authorList>
    </citation>
    <scope>NUCLEOTIDE SEQUENCE [LARGE SCALE GENOMIC DNA]</scope>
    <source>
        <strain evidence="1">Sxm20200214</strain>
        <tissue evidence="1">Leaf</tissue>
    </source>
</reference>
<organism evidence="1 2">
    <name type="scientific">Brassica carinata</name>
    <name type="common">Ethiopian mustard</name>
    <name type="synonym">Abyssinian cabbage</name>
    <dbReference type="NCBI Taxonomy" id="52824"/>
    <lineage>
        <taxon>Eukaryota</taxon>
        <taxon>Viridiplantae</taxon>
        <taxon>Streptophyta</taxon>
        <taxon>Embryophyta</taxon>
        <taxon>Tracheophyta</taxon>
        <taxon>Spermatophyta</taxon>
        <taxon>Magnoliopsida</taxon>
        <taxon>eudicotyledons</taxon>
        <taxon>Gunneridae</taxon>
        <taxon>Pentapetalae</taxon>
        <taxon>rosids</taxon>
        <taxon>malvids</taxon>
        <taxon>Brassicales</taxon>
        <taxon>Brassicaceae</taxon>
        <taxon>Brassiceae</taxon>
        <taxon>Brassica</taxon>
    </lineage>
</organism>
<gene>
    <name evidence="1" type="ORF">Bca52824_038426</name>
</gene>